<gene>
    <name evidence="13" type="ORF">EBAPG3_007260</name>
</gene>
<keyword evidence="4 10" id="KW-1003">Cell membrane</keyword>
<dbReference type="InterPro" id="IPR049031">
    <property type="entry name" value="T2SSK_SAM-like_1st"/>
</dbReference>
<dbReference type="InterPro" id="IPR005628">
    <property type="entry name" value="GspK"/>
</dbReference>
<evidence type="ECO:0000256" key="10">
    <source>
        <dbReference type="PIRNR" id="PIRNR002786"/>
    </source>
</evidence>
<dbReference type="InterPro" id="IPR049179">
    <property type="entry name" value="T2SSK_SAM-like_2nd"/>
</dbReference>
<dbReference type="OrthoDB" id="5293133at2"/>
<evidence type="ECO:0000256" key="4">
    <source>
        <dbReference type="ARBA" id="ARBA00022475"/>
    </source>
</evidence>
<dbReference type="Pfam" id="PF03934">
    <property type="entry name" value="T2SSK"/>
    <property type="match status" value="1"/>
</dbReference>
<accession>A0A1W6SP56</accession>
<dbReference type="Gene3D" id="1.10.40.60">
    <property type="entry name" value="EpsJ-like"/>
    <property type="match status" value="2"/>
</dbReference>
<keyword evidence="9 10" id="KW-0472">Membrane</keyword>
<dbReference type="InterPro" id="IPR038072">
    <property type="entry name" value="GspK_central_sf"/>
</dbReference>
<dbReference type="SUPFAM" id="SSF158544">
    <property type="entry name" value="GspK insert domain-like"/>
    <property type="match status" value="1"/>
</dbReference>
<feature type="domain" description="T2SS protein K second SAM-like" evidence="11">
    <location>
        <begin position="207"/>
        <end position="257"/>
    </location>
</feature>
<evidence type="ECO:0000256" key="2">
    <source>
        <dbReference type="ARBA" id="ARBA00007246"/>
    </source>
</evidence>
<evidence type="ECO:0000256" key="1">
    <source>
        <dbReference type="ARBA" id="ARBA00004533"/>
    </source>
</evidence>
<evidence type="ECO:0000256" key="3">
    <source>
        <dbReference type="ARBA" id="ARBA00022448"/>
    </source>
</evidence>
<evidence type="ECO:0000259" key="11">
    <source>
        <dbReference type="Pfam" id="PF03934"/>
    </source>
</evidence>
<reference evidence="13 14" key="1">
    <citation type="journal article" date="2015" name="Int. J. Syst. Evol. Microbiol.">
        <title>Nitrosospira lacus sp. nov., a psychrotolerant, ammonia-oxidizing bacterium from sandy lake sediment.</title>
        <authorList>
            <person name="Urakawa H."/>
            <person name="Garcia J.C."/>
            <person name="Nielsen J.L."/>
            <person name="Le V.Q."/>
            <person name="Kozlowski J.A."/>
            <person name="Stein L.Y."/>
            <person name="Lim C.K."/>
            <person name="Pommerening-Roser A."/>
            <person name="Martens-Habbena W."/>
            <person name="Stahl D.A."/>
            <person name="Klotz M.G."/>
        </authorList>
    </citation>
    <scope>NUCLEOTIDE SEQUENCE [LARGE SCALE GENOMIC DNA]</scope>
    <source>
        <strain evidence="13 14">APG3</strain>
    </source>
</reference>
<dbReference type="PANTHER" id="PTHR38831">
    <property type="entry name" value="TYPE II SECRETION SYSTEM PROTEIN K"/>
    <property type="match status" value="1"/>
</dbReference>
<evidence type="ECO:0000256" key="9">
    <source>
        <dbReference type="ARBA" id="ARBA00023136"/>
    </source>
</evidence>
<dbReference type="SUPFAM" id="SSF54523">
    <property type="entry name" value="Pili subunits"/>
    <property type="match status" value="1"/>
</dbReference>
<dbReference type="AlphaFoldDB" id="A0A1W6SP56"/>
<comment type="subcellular location">
    <subcellularLocation>
        <location evidence="1 10">Cell inner membrane</location>
    </subcellularLocation>
</comment>
<dbReference type="PANTHER" id="PTHR38831:SF1">
    <property type="entry name" value="TYPE II SECRETION SYSTEM PROTEIN K-RELATED"/>
    <property type="match status" value="1"/>
</dbReference>
<evidence type="ECO:0000256" key="8">
    <source>
        <dbReference type="ARBA" id="ARBA00022989"/>
    </source>
</evidence>
<keyword evidence="14" id="KW-1185">Reference proteome</keyword>
<dbReference type="PIRSF" id="PIRSF002786">
    <property type="entry name" value="XcpX"/>
    <property type="match status" value="1"/>
</dbReference>
<dbReference type="GO" id="GO:0005886">
    <property type="term" value="C:plasma membrane"/>
    <property type="evidence" value="ECO:0007669"/>
    <property type="project" value="UniProtKB-SubCell"/>
</dbReference>
<evidence type="ECO:0000256" key="7">
    <source>
        <dbReference type="ARBA" id="ARBA00022927"/>
    </source>
</evidence>
<keyword evidence="5 10" id="KW-0997">Cell inner membrane</keyword>
<protein>
    <recommendedName>
        <fullName evidence="10">Type II secretion system protein K</fullName>
    </recommendedName>
</protein>
<dbReference type="InterPro" id="IPR045584">
    <property type="entry name" value="Pilin-like"/>
</dbReference>
<evidence type="ECO:0000313" key="13">
    <source>
        <dbReference type="EMBL" id="ARO87583.1"/>
    </source>
</evidence>
<keyword evidence="6" id="KW-0812">Transmembrane</keyword>
<evidence type="ECO:0000256" key="5">
    <source>
        <dbReference type="ARBA" id="ARBA00022519"/>
    </source>
</evidence>
<dbReference type="eggNOG" id="COG3156">
    <property type="taxonomic scope" value="Bacteria"/>
</dbReference>
<keyword evidence="8" id="KW-1133">Transmembrane helix</keyword>
<evidence type="ECO:0000256" key="6">
    <source>
        <dbReference type="ARBA" id="ARBA00022692"/>
    </source>
</evidence>
<dbReference type="Proteomes" id="UP000012179">
    <property type="component" value="Chromosome"/>
</dbReference>
<evidence type="ECO:0000313" key="14">
    <source>
        <dbReference type="Proteomes" id="UP000012179"/>
    </source>
</evidence>
<organism evidence="13 14">
    <name type="scientific">Nitrosospira lacus</name>
    <dbReference type="NCBI Taxonomy" id="1288494"/>
    <lineage>
        <taxon>Bacteria</taxon>
        <taxon>Pseudomonadati</taxon>
        <taxon>Pseudomonadota</taxon>
        <taxon>Betaproteobacteria</taxon>
        <taxon>Nitrosomonadales</taxon>
        <taxon>Nitrosomonadaceae</taxon>
        <taxon>Nitrosospira</taxon>
    </lineage>
</organism>
<dbReference type="NCBIfam" id="NF037980">
    <property type="entry name" value="T2SS_GspK"/>
    <property type="match status" value="1"/>
</dbReference>
<dbReference type="KEGG" id="nlc:EBAPG3_007260"/>
<feature type="domain" description="T2SS protein K first SAM-like" evidence="12">
    <location>
        <begin position="101"/>
        <end position="202"/>
    </location>
</feature>
<dbReference type="Gene3D" id="3.30.1300.30">
    <property type="entry name" value="GSPII I/J protein-like"/>
    <property type="match status" value="1"/>
</dbReference>
<dbReference type="EMBL" id="CP021106">
    <property type="protein sequence ID" value="ARO87583.1"/>
    <property type="molecule type" value="Genomic_DNA"/>
</dbReference>
<comment type="similarity">
    <text evidence="2 10">Belongs to the GSP K family.</text>
</comment>
<sequence>MRAAQRGVAVVLAMGVVALAAIAATAIIVPQSIWVRQNQLTNEHVQAQVMVQAGVDWIRAVLSDDRRVSNVDHLGEAWALRMPVMPIEKGELAGHIDDQQGMFNLNNLVQEGKVSATHLPRFKRLLALLNLPGTLADALVDWMDADSAPQLQGGAEDEYYLGLNPPYLASNRPLTDVAELALVRGFDSPTRARLRPFVTALPRFTSINVNTAPPEVLAATIEGLGINGARMLVEQRQRAYFRDNADFLNRLPQGAVAEDSDVSISSDYFMATLRVTIGEAQARAMVLLARVDAGWPIIIWRKYL</sequence>
<dbReference type="RefSeq" id="WP_004179936.1">
    <property type="nucleotide sequence ID" value="NZ_CP021106.3"/>
</dbReference>
<dbReference type="GO" id="GO:0009306">
    <property type="term" value="P:protein secretion"/>
    <property type="evidence" value="ECO:0007669"/>
    <property type="project" value="InterPro"/>
</dbReference>
<proteinExistence type="inferred from homology"/>
<dbReference type="Pfam" id="PF21687">
    <property type="entry name" value="T2SSK_1st"/>
    <property type="match status" value="1"/>
</dbReference>
<evidence type="ECO:0000259" key="12">
    <source>
        <dbReference type="Pfam" id="PF21687"/>
    </source>
</evidence>
<keyword evidence="3 10" id="KW-0813">Transport</keyword>
<name>A0A1W6SP56_9PROT</name>
<keyword evidence="7" id="KW-0653">Protein transport</keyword>